<evidence type="ECO:0000313" key="1">
    <source>
        <dbReference type="EMBL" id="JAH83354.1"/>
    </source>
</evidence>
<reference evidence="1" key="1">
    <citation type="submission" date="2014-11" db="EMBL/GenBank/DDBJ databases">
        <authorList>
            <person name="Amaro Gonzalez C."/>
        </authorList>
    </citation>
    <scope>NUCLEOTIDE SEQUENCE</scope>
</reference>
<sequence length="57" mass="6290">MNVQDRDGICSGRTLAVYMCHQPRNYSTSVAMTPVKVKWLNLSKDSLCSGAGLLFLL</sequence>
<accession>A0A0E9VYZ2</accession>
<proteinExistence type="predicted"/>
<dbReference type="EMBL" id="GBXM01025223">
    <property type="protein sequence ID" value="JAH83354.1"/>
    <property type="molecule type" value="Transcribed_RNA"/>
</dbReference>
<reference evidence="1" key="2">
    <citation type="journal article" date="2015" name="Fish Shellfish Immunol.">
        <title>Early steps in the European eel (Anguilla anguilla)-Vibrio vulnificus interaction in the gills: Role of the RtxA13 toxin.</title>
        <authorList>
            <person name="Callol A."/>
            <person name="Pajuelo D."/>
            <person name="Ebbesson L."/>
            <person name="Teles M."/>
            <person name="MacKenzie S."/>
            <person name="Amaro C."/>
        </authorList>
    </citation>
    <scope>NUCLEOTIDE SEQUENCE</scope>
</reference>
<organism evidence="1">
    <name type="scientific">Anguilla anguilla</name>
    <name type="common">European freshwater eel</name>
    <name type="synonym">Muraena anguilla</name>
    <dbReference type="NCBI Taxonomy" id="7936"/>
    <lineage>
        <taxon>Eukaryota</taxon>
        <taxon>Metazoa</taxon>
        <taxon>Chordata</taxon>
        <taxon>Craniata</taxon>
        <taxon>Vertebrata</taxon>
        <taxon>Euteleostomi</taxon>
        <taxon>Actinopterygii</taxon>
        <taxon>Neopterygii</taxon>
        <taxon>Teleostei</taxon>
        <taxon>Anguilliformes</taxon>
        <taxon>Anguillidae</taxon>
        <taxon>Anguilla</taxon>
    </lineage>
</organism>
<dbReference type="AlphaFoldDB" id="A0A0E9VYZ2"/>
<name>A0A0E9VYZ2_ANGAN</name>
<protein>
    <submittedName>
        <fullName evidence="1">Uncharacterized protein</fullName>
    </submittedName>
</protein>